<dbReference type="EMBL" id="CP049056">
    <property type="protein sequence ID" value="QIE54888.1"/>
    <property type="molecule type" value="Genomic_DNA"/>
</dbReference>
<feature type="region of interest" description="Disordered" evidence="1">
    <location>
        <begin position="179"/>
        <end position="211"/>
    </location>
</feature>
<dbReference type="Proteomes" id="UP000503336">
    <property type="component" value="Chromosome"/>
</dbReference>
<dbReference type="RefSeq" id="WP_165095900.1">
    <property type="nucleotide sequence ID" value="NZ_CP049056.1"/>
</dbReference>
<evidence type="ECO:0000313" key="2">
    <source>
        <dbReference type="EMBL" id="QIE54888.1"/>
    </source>
</evidence>
<evidence type="ECO:0000313" key="3">
    <source>
        <dbReference type="Proteomes" id="UP000503336"/>
    </source>
</evidence>
<dbReference type="KEGG" id="hdh:G5B40_05145"/>
<evidence type="ECO:0000256" key="1">
    <source>
        <dbReference type="SAM" id="MobiDB-lite"/>
    </source>
</evidence>
<feature type="compositionally biased region" description="Basic residues" evidence="1">
    <location>
        <begin position="192"/>
        <end position="211"/>
    </location>
</feature>
<sequence>MTRLERGYVGRTAGLLVLVAIAGASYLEIAAGRGAPLDWDFAVLVARAERPPTDNVGQLVDDLHEKIFPILDNADAAIASLAALAAGLEASEGPVQQFLGSLSTVAGRIERGEGVAGRMLKDDGVVVQFEGALAGLAGLMATLDTALTDFNQISSKLKGASERSAGCWWTSDSSIRWRPPSPRLRPDSLRFSRTRRRLPGGSRRVRAPSGD</sequence>
<reference evidence="2 3" key="1">
    <citation type="submission" date="2020-02" db="EMBL/GenBank/DDBJ databases">
        <title>complete genome sequence of Rhodobacteraceae bacterium.</title>
        <authorList>
            <person name="Park J."/>
            <person name="Kim Y.-S."/>
            <person name="Kim K.-H."/>
        </authorList>
    </citation>
    <scope>NUCLEOTIDE SEQUENCE [LARGE SCALE GENOMIC DNA]</scope>
    <source>
        <strain evidence="2 3">RR4-56</strain>
    </source>
</reference>
<name>A0A7L5BVP8_9RHOB</name>
<keyword evidence="3" id="KW-1185">Reference proteome</keyword>
<protein>
    <submittedName>
        <fullName evidence="2">Uncharacterized protein</fullName>
    </submittedName>
</protein>
<accession>A0A7L5BVP8</accession>
<proteinExistence type="predicted"/>
<organism evidence="2 3">
    <name type="scientific">Pikeienuella piscinae</name>
    <dbReference type="NCBI Taxonomy" id="2748098"/>
    <lineage>
        <taxon>Bacteria</taxon>
        <taxon>Pseudomonadati</taxon>
        <taxon>Pseudomonadota</taxon>
        <taxon>Alphaproteobacteria</taxon>
        <taxon>Rhodobacterales</taxon>
        <taxon>Paracoccaceae</taxon>
        <taxon>Pikeienuella</taxon>
    </lineage>
</organism>
<dbReference type="AlphaFoldDB" id="A0A7L5BVP8"/>
<gene>
    <name evidence="2" type="ORF">G5B40_05145</name>
</gene>